<comment type="caution">
    <text evidence="1">The sequence shown here is derived from an EMBL/GenBank/DDBJ whole genome shotgun (WGS) entry which is preliminary data.</text>
</comment>
<dbReference type="EMBL" id="BNJK01000001">
    <property type="protein sequence ID" value="GHO91099.1"/>
    <property type="molecule type" value="Genomic_DNA"/>
</dbReference>
<name>A0A8J3IH10_9CHLR</name>
<dbReference type="SUPFAM" id="SSF69118">
    <property type="entry name" value="AhpD-like"/>
    <property type="match status" value="1"/>
</dbReference>
<gene>
    <name evidence="1" type="ORF">KSF_011470</name>
</gene>
<protein>
    <submittedName>
        <fullName evidence="1">Uncharacterized protein</fullName>
    </submittedName>
</protein>
<dbReference type="Proteomes" id="UP000597444">
    <property type="component" value="Unassembled WGS sequence"/>
</dbReference>
<evidence type="ECO:0000313" key="2">
    <source>
        <dbReference type="Proteomes" id="UP000597444"/>
    </source>
</evidence>
<dbReference type="InterPro" id="IPR029032">
    <property type="entry name" value="AhpD-like"/>
</dbReference>
<reference evidence="1" key="1">
    <citation type="submission" date="2020-10" db="EMBL/GenBank/DDBJ databases">
        <title>Taxonomic study of unclassified bacteria belonging to the class Ktedonobacteria.</title>
        <authorList>
            <person name="Yabe S."/>
            <person name="Wang C.M."/>
            <person name="Zheng Y."/>
            <person name="Sakai Y."/>
            <person name="Cavaletti L."/>
            <person name="Monciardini P."/>
            <person name="Donadio S."/>
        </authorList>
    </citation>
    <scope>NUCLEOTIDE SEQUENCE</scope>
    <source>
        <strain evidence="1">ID150040</strain>
    </source>
</reference>
<dbReference type="RefSeq" id="WP_220202019.1">
    <property type="nucleotide sequence ID" value="NZ_BNJK01000001.1"/>
</dbReference>
<accession>A0A8J3IH10</accession>
<sequence length="118" mass="12880">MDDRHAEYMDQLVKAVETQPGETPESLRNRVILEAVRLQEAPQGLSDELPSAIQSYITKVALHAYRVTDEDVKGLQEIGYGEDAILEITLSTALGAGLARLQRGLAALQGANDAQQTY</sequence>
<evidence type="ECO:0000313" key="1">
    <source>
        <dbReference type="EMBL" id="GHO91099.1"/>
    </source>
</evidence>
<organism evidence="1 2">
    <name type="scientific">Reticulibacter mediterranei</name>
    <dbReference type="NCBI Taxonomy" id="2778369"/>
    <lineage>
        <taxon>Bacteria</taxon>
        <taxon>Bacillati</taxon>
        <taxon>Chloroflexota</taxon>
        <taxon>Ktedonobacteria</taxon>
        <taxon>Ktedonobacterales</taxon>
        <taxon>Reticulibacteraceae</taxon>
        <taxon>Reticulibacter</taxon>
    </lineage>
</organism>
<proteinExistence type="predicted"/>
<dbReference type="AlphaFoldDB" id="A0A8J3IH10"/>
<keyword evidence="2" id="KW-1185">Reference proteome</keyword>
<dbReference type="Gene3D" id="1.20.1290.10">
    <property type="entry name" value="AhpD-like"/>
    <property type="match status" value="1"/>
</dbReference>